<evidence type="ECO:0000256" key="6">
    <source>
        <dbReference type="ARBA" id="ARBA00022840"/>
    </source>
</evidence>
<evidence type="ECO:0000256" key="4">
    <source>
        <dbReference type="ARBA" id="ARBA00022475"/>
    </source>
</evidence>
<sequence>MSTENSFLELVRIRKSYGDFEALKGVSLSVARGSVTCVVGPSGSGKSTLLRTVNMLESIDSGAVFFKGEMIGQVVTGGRRVPVRKRQARSQTLNFGMVFQGFHLFPNLTALDNIMLAPVRVLGISRSEARARAEKLLARVGLAEKGESYPNQLSGGQQQRVAIARALAMGPEVLLFDEPTSALDPELVGEVLEVIRELAVEGSTMIIVTHEMHFAREVADTIVMMDAGEIVEMGAPGEVLDQPRSARARKFFTTVSRG</sequence>
<dbReference type="CDD" id="cd03262">
    <property type="entry name" value="ABC_HisP_GlnQ"/>
    <property type="match status" value="1"/>
</dbReference>
<evidence type="ECO:0000256" key="1">
    <source>
        <dbReference type="ARBA" id="ARBA00004202"/>
    </source>
</evidence>
<dbReference type="GO" id="GO:0005524">
    <property type="term" value="F:ATP binding"/>
    <property type="evidence" value="ECO:0007669"/>
    <property type="project" value="UniProtKB-KW"/>
</dbReference>
<gene>
    <name evidence="10" type="ORF">HCK00_08020</name>
</gene>
<keyword evidence="11" id="KW-1185">Reference proteome</keyword>
<name>A0ABX1BVC0_9ACTN</name>
<organism evidence="10 11">
    <name type="scientific">Streptomyces zingiberis</name>
    <dbReference type="NCBI Taxonomy" id="2053010"/>
    <lineage>
        <taxon>Bacteria</taxon>
        <taxon>Bacillati</taxon>
        <taxon>Actinomycetota</taxon>
        <taxon>Actinomycetes</taxon>
        <taxon>Kitasatosporales</taxon>
        <taxon>Streptomycetaceae</taxon>
        <taxon>Streptomyces</taxon>
    </lineage>
</organism>
<dbReference type="RefSeq" id="WP_168101106.1">
    <property type="nucleotide sequence ID" value="NZ_JAATEN010000005.1"/>
</dbReference>
<evidence type="ECO:0000256" key="5">
    <source>
        <dbReference type="ARBA" id="ARBA00022741"/>
    </source>
</evidence>
<dbReference type="InterPro" id="IPR003439">
    <property type="entry name" value="ABC_transporter-like_ATP-bd"/>
</dbReference>
<evidence type="ECO:0000256" key="8">
    <source>
        <dbReference type="ARBA" id="ARBA00023136"/>
    </source>
</evidence>
<keyword evidence="7" id="KW-0029">Amino-acid transport</keyword>
<dbReference type="PANTHER" id="PTHR43166">
    <property type="entry name" value="AMINO ACID IMPORT ATP-BINDING PROTEIN"/>
    <property type="match status" value="1"/>
</dbReference>
<dbReference type="Pfam" id="PF00005">
    <property type="entry name" value="ABC_tran"/>
    <property type="match status" value="1"/>
</dbReference>
<dbReference type="EMBL" id="JAATEN010000005">
    <property type="protein sequence ID" value="NJQ00485.1"/>
    <property type="molecule type" value="Genomic_DNA"/>
</dbReference>
<keyword evidence="3" id="KW-0813">Transport</keyword>
<comment type="caution">
    <text evidence="10">The sequence shown here is derived from an EMBL/GenBank/DDBJ whole genome shotgun (WGS) entry which is preliminary data.</text>
</comment>
<evidence type="ECO:0000259" key="9">
    <source>
        <dbReference type="PROSITE" id="PS50893"/>
    </source>
</evidence>
<proteinExistence type="inferred from homology"/>
<keyword evidence="6 10" id="KW-0067">ATP-binding</keyword>
<dbReference type="InterPro" id="IPR050086">
    <property type="entry name" value="MetN_ABC_transporter-like"/>
</dbReference>
<evidence type="ECO:0000256" key="7">
    <source>
        <dbReference type="ARBA" id="ARBA00022970"/>
    </source>
</evidence>
<dbReference type="InterPro" id="IPR030679">
    <property type="entry name" value="ABC_ATPase_HisP-typ"/>
</dbReference>
<reference evidence="10 11" key="1">
    <citation type="submission" date="2020-03" db="EMBL/GenBank/DDBJ databases">
        <title>WGS of actinomycetes isolated from Thailand.</title>
        <authorList>
            <person name="Thawai C."/>
        </authorList>
    </citation>
    <scope>NUCLEOTIDE SEQUENCE [LARGE SCALE GENOMIC DNA]</scope>
    <source>
        <strain evidence="10 11">PLAI 1-29</strain>
    </source>
</reference>
<dbReference type="SUPFAM" id="SSF52540">
    <property type="entry name" value="P-loop containing nucleoside triphosphate hydrolases"/>
    <property type="match status" value="1"/>
</dbReference>
<protein>
    <submittedName>
        <fullName evidence="10">Amino acid ABC transporter ATP-binding protein</fullName>
    </submittedName>
</protein>
<dbReference type="InterPro" id="IPR003593">
    <property type="entry name" value="AAA+_ATPase"/>
</dbReference>
<comment type="similarity">
    <text evidence="2">Belongs to the ABC transporter superfamily.</text>
</comment>
<keyword evidence="4" id="KW-1003">Cell membrane</keyword>
<dbReference type="Gene3D" id="3.40.50.300">
    <property type="entry name" value="P-loop containing nucleotide triphosphate hydrolases"/>
    <property type="match status" value="1"/>
</dbReference>
<comment type="subcellular location">
    <subcellularLocation>
        <location evidence="1">Cell membrane</location>
        <topology evidence="1">Peripheral membrane protein</topology>
    </subcellularLocation>
</comment>
<dbReference type="Proteomes" id="UP000695264">
    <property type="component" value="Unassembled WGS sequence"/>
</dbReference>
<dbReference type="InterPro" id="IPR017871">
    <property type="entry name" value="ABC_transporter-like_CS"/>
</dbReference>
<dbReference type="SMART" id="SM00382">
    <property type="entry name" value="AAA"/>
    <property type="match status" value="1"/>
</dbReference>
<evidence type="ECO:0000313" key="10">
    <source>
        <dbReference type="EMBL" id="NJQ00485.1"/>
    </source>
</evidence>
<feature type="domain" description="ABC transporter" evidence="9">
    <location>
        <begin position="8"/>
        <end position="252"/>
    </location>
</feature>
<evidence type="ECO:0000256" key="2">
    <source>
        <dbReference type="ARBA" id="ARBA00005417"/>
    </source>
</evidence>
<dbReference type="PROSITE" id="PS00211">
    <property type="entry name" value="ABC_TRANSPORTER_1"/>
    <property type="match status" value="1"/>
</dbReference>
<dbReference type="PIRSF" id="PIRSF039085">
    <property type="entry name" value="ABC_ATPase_HisP"/>
    <property type="match status" value="1"/>
</dbReference>
<dbReference type="PROSITE" id="PS50893">
    <property type="entry name" value="ABC_TRANSPORTER_2"/>
    <property type="match status" value="1"/>
</dbReference>
<keyword evidence="8" id="KW-0472">Membrane</keyword>
<dbReference type="PANTHER" id="PTHR43166:SF9">
    <property type="entry name" value="GLUTAMATE_ASPARTATE IMPORT ATP-BINDING PROTEIN GLTL"/>
    <property type="match status" value="1"/>
</dbReference>
<keyword evidence="5" id="KW-0547">Nucleotide-binding</keyword>
<dbReference type="InterPro" id="IPR027417">
    <property type="entry name" value="P-loop_NTPase"/>
</dbReference>
<accession>A0ABX1BVC0</accession>
<evidence type="ECO:0000256" key="3">
    <source>
        <dbReference type="ARBA" id="ARBA00022448"/>
    </source>
</evidence>
<evidence type="ECO:0000313" key="11">
    <source>
        <dbReference type="Proteomes" id="UP000695264"/>
    </source>
</evidence>